<accession>A0A1H7G3E0</accession>
<feature type="compositionally biased region" description="Basic residues" evidence="5">
    <location>
        <begin position="161"/>
        <end position="178"/>
    </location>
</feature>
<dbReference type="GO" id="GO:0051082">
    <property type="term" value="F:unfolded protein binding"/>
    <property type="evidence" value="ECO:0007669"/>
    <property type="project" value="UniProtKB-UniRule"/>
</dbReference>
<dbReference type="Pfam" id="PF02814">
    <property type="entry name" value="UreE_N"/>
    <property type="match status" value="1"/>
</dbReference>
<comment type="function">
    <text evidence="4">Involved in urease metallocenter assembly. Binds nickel. Probably functions as a nickel donor during metallocenter assembly.</text>
</comment>
<dbReference type="STRING" id="416943.SAMN05445871_5649"/>
<feature type="region of interest" description="Disordered" evidence="5">
    <location>
        <begin position="155"/>
        <end position="178"/>
    </location>
</feature>
<dbReference type="InterPro" id="IPR004029">
    <property type="entry name" value="UreE_N"/>
</dbReference>
<dbReference type="GO" id="GO:0065003">
    <property type="term" value="P:protein-containing complex assembly"/>
    <property type="evidence" value="ECO:0007669"/>
    <property type="project" value="InterPro"/>
</dbReference>
<evidence type="ECO:0000256" key="4">
    <source>
        <dbReference type="HAMAP-Rule" id="MF_00822"/>
    </source>
</evidence>
<evidence type="ECO:0000259" key="6">
    <source>
        <dbReference type="SMART" id="SM00988"/>
    </source>
</evidence>
<keyword evidence="1 4" id="KW-0963">Cytoplasm</keyword>
<feature type="domain" description="UreE urease accessory N-terminal" evidence="6">
    <location>
        <begin position="17"/>
        <end position="80"/>
    </location>
</feature>
<evidence type="ECO:0000256" key="2">
    <source>
        <dbReference type="ARBA" id="ARBA00022596"/>
    </source>
</evidence>
<evidence type="ECO:0000313" key="8">
    <source>
        <dbReference type="Proteomes" id="UP000199120"/>
    </source>
</evidence>
<organism evidence="7 8">
    <name type="scientific">Paraburkholderia caballeronis</name>
    <dbReference type="NCBI Taxonomy" id="416943"/>
    <lineage>
        <taxon>Bacteria</taxon>
        <taxon>Pseudomonadati</taxon>
        <taxon>Pseudomonadota</taxon>
        <taxon>Betaproteobacteria</taxon>
        <taxon>Burkholderiales</taxon>
        <taxon>Burkholderiaceae</taxon>
        <taxon>Paraburkholderia</taxon>
    </lineage>
</organism>
<dbReference type="PIRSF" id="PIRSF036402">
    <property type="entry name" value="Ureas_acces_UreE"/>
    <property type="match status" value="1"/>
</dbReference>
<dbReference type="Proteomes" id="UP000199120">
    <property type="component" value="Unassembled WGS sequence"/>
</dbReference>
<dbReference type="HAMAP" id="MF_00822">
    <property type="entry name" value="UreE"/>
    <property type="match status" value="1"/>
</dbReference>
<evidence type="ECO:0000256" key="5">
    <source>
        <dbReference type="SAM" id="MobiDB-lite"/>
    </source>
</evidence>
<dbReference type="Gene3D" id="2.60.260.20">
    <property type="entry name" value="Urease metallochaperone UreE, N-terminal domain"/>
    <property type="match status" value="1"/>
</dbReference>
<dbReference type="AlphaFoldDB" id="A0A1H7G3E0"/>
<evidence type="ECO:0000256" key="1">
    <source>
        <dbReference type="ARBA" id="ARBA00022490"/>
    </source>
</evidence>
<protein>
    <recommendedName>
        <fullName evidence="4">Urease accessory protein UreE</fullName>
    </recommendedName>
</protein>
<dbReference type="GO" id="GO:0005737">
    <property type="term" value="C:cytoplasm"/>
    <property type="evidence" value="ECO:0007669"/>
    <property type="project" value="UniProtKB-SubCell"/>
</dbReference>
<keyword evidence="3 4" id="KW-0143">Chaperone</keyword>
<gene>
    <name evidence="4" type="primary">ureE</name>
    <name evidence="7" type="ORF">SAMN05192542_101594</name>
</gene>
<keyword evidence="2 4" id="KW-0533">Nickel</keyword>
<dbReference type="SMART" id="SM00988">
    <property type="entry name" value="UreE_N"/>
    <property type="match status" value="1"/>
</dbReference>
<dbReference type="OrthoDB" id="7376380at2"/>
<dbReference type="GO" id="GO:0019627">
    <property type="term" value="P:urea metabolic process"/>
    <property type="evidence" value="ECO:0007669"/>
    <property type="project" value="InterPro"/>
</dbReference>
<dbReference type="InterPro" id="IPR036118">
    <property type="entry name" value="UreE_N_sf"/>
</dbReference>
<comment type="subcellular location">
    <subcellularLocation>
        <location evidence="4">Cytoplasm</location>
    </subcellularLocation>
</comment>
<comment type="similarity">
    <text evidence="4">Belongs to the UreE family.</text>
</comment>
<reference evidence="8" key="1">
    <citation type="submission" date="2016-10" db="EMBL/GenBank/DDBJ databases">
        <authorList>
            <person name="Varghese N."/>
            <person name="Submissions S."/>
        </authorList>
    </citation>
    <scope>NUCLEOTIDE SEQUENCE [LARGE SCALE GENOMIC DNA]</scope>
    <source>
        <strain evidence="8">LMG 26416</strain>
    </source>
</reference>
<evidence type="ECO:0000313" key="7">
    <source>
        <dbReference type="EMBL" id="SEK32853.1"/>
    </source>
</evidence>
<dbReference type="GO" id="GO:0016151">
    <property type="term" value="F:nickel cation binding"/>
    <property type="evidence" value="ECO:0007669"/>
    <property type="project" value="UniProtKB-UniRule"/>
</dbReference>
<dbReference type="InterPro" id="IPR012406">
    <property type="entry name" value="UreE"/>
</dbReference>
<proteinExistence type="inferred from homology"/>
<dbReference type="EMBL" id="FOAJ01000001">
    <property type="protein sequence ID" value="SEK32853.1"/>
    <property type="molecule type" value="Genomic_DNA"/>
</dbReference>
<evidence type="ECO:0000256" key="3">
    <source>
        <dbReference type="ARBA" id="ARBA00023186"/>
    </source>
</evidence>
<dbReference type="SUPFAM" id="SSF69287">
    <property type="entry name" value="Urease metallochaperone UreE, N-terminal domain"/>
    <property type="match status" value="1"/>
</dbReference>
<sequence length="178" mass="19461">MVTTYTSIVGRASDERTASLLHDLAHRGRVDYVTLAADDIRRHRLRVTTEHGRECGIALDRHTHLFDGAVLRLDGDGALVVRTKRTEWLRIVPRNAAAALELGYFAGNMHWEVRFAGAQLDIALKGPADDYLQRLAPLLGSGQVARVAADEAGAHDGAMHPHSHAHAHPHPHAGHAHD</sequence>
<keyword evidence="8" id="KW-1185">Reference proteome</keyword>
<dbReference type="NCBIfam" id="NF009752">
    <property type="entry name" value="PRK13261.1-2"/>
    <property type="match status" value="1"/>
</dbReference>
<dbReference type="RefSeq" id="WP_090551887.1">
    <property type="nucleotide sequence ID" value="NZ_FNSR01000003.1"/>
</dbReference>
<dbReference type="GO" id="GO:0006457">
    <property type="term" value="P:protein folding"/>
    <property type="evidence" value="ECO:0007669"/>
    <property type="project" value="InterPro"/>
</dbReference>
<name>A0A1H7G3E0_9BURK</name>